<dbReference type="Proteomes" id="UP000249518">
    <property type="component" value="Unassembled WGS sequence"/>
</dbReference>
<sequence length="136" mass="16138">MSTSCIYFKNNEFWENDVVVFLGLKLLVDSKQDKVLWLNNYFNTVIRGYILKVQPVGSTSLRLDNYFNKLYKRKKFINYIKYVVIENNLIDNSTIDYNQINEMLELDGANKIKHGYVEKKYILEFFNKLIGILDVT</sequence>
<keyword evidence="2" id="KW-1185">Reference proteome</keyword>
<protein>
    <submittedName>
        <fullName evidence="1">Uncharacterized protein</fullName>
    </submittedName>
</protein>
<organism evidence="1 2">
    <name type="scientific">Flavobacterium lacus</name>
    <dbReference type="NCBI Taxonomy" id="1353778"/>
    <lineage>
        <taxon>Bacteria</taxon>
        <taxon>Pseudomonadati</taxon>
        <taxon>Bacteroidota</taxon>
        <taxon>Flavobacteriia</taxon>
        <taxon>Flavobacteriales</taxon>
        <taxon>Flavobacteriaceae</taxon>
        <taxon>Flavobacterium</taxon>
    </lineage>
</organism>
<reference evidence="1 2" key="1">
    <citation type="submission" date="2018-06" db="EMBL/GenBank/DDBJ databases">
        <title>Genomic Encyclopedia of Type Strains, Phase III (KMG-III): the genomes of soil and plant-associated and newly described type strains.</title>
        <authorList>
            <person name="Whitman W."/>
        </authorList>
    </citation>
    <scope>NUCLEOTIDE SEQUENCE [LARGE SCALE GENOMIC DNA]</scope>
    <source>
        <strain evidence="1 2">CGMCC 1.12504</strain>
    </source>
</reference>
<dbReference type="EMBL" id="QLSV01000006">
    <property type="protein sequence ID" value="RAR48078.1"/>
    <property type="molecule type" value="Genomic_DNA"/>
</dbReference>
<name>A0A328WXT0_9FLAO</name>
<dbReference type="RefSeq" id="WP_112085911.1">
    <property type="nucleotide sequence ID" value="NZ_QLSV01000006.1"/>
</dbReference>
<comment type="caution">
    <text evidence="1">The sequence shown here is derived from an EMBL/GenBank/DDBJ whole genome shotgun (WGS) entry which is preliminary data.</text>
</comment>
<proteinExistence type="predicted"/>
<accession>A0A328WXT0</accession>
<evidence type="ECO:0000313" key="2">
    <source>
        <dbReference type="Proteomes" id="UP000249518"/>
    </source>
</evidence>
<gene>
    <name evidence="1" type="ORF">B0I10_10679</name>
</gene>
<evidence type="ECO:0000313" key="1">
    <source>
        <dbReference type="EMBL" id="RAR48078.1"/>
    </source>
</evidence>
<dbReference type="AlphaFoldDB" id="A0A328WXT0"/>